<sequence length="68" mass="7823">MTEKVKGPASYFPSIEKKYEQPMDHWFAIVEKHLHLKHMEIVNVLKSEHAMGHGHANAIVAYVLAQKK</sequence>
<evidence type="ECO:0000313" key="2">
    <source>
        <dbReference type="Proteomes" id="UP000627446"/>
    </source>
</evidence>
<evidence type="ECO:0000313" key="1">
    <source>
        <dbReference type="EMBL" id="MBC3880687.1"/>
    </source>
</evidence>
<accession>A0A923HQM4</accession>
<reference evidence="1" key="1">
    <citation type="submission" date="2020-08" db="EMBL/GenBank/DDBJ databases">
        <title>Novel species isolated from subtropical streams in China.</title>
        <authorList>
            <person name="Lu H."/>
        </authorList>
    </citation>
    <scope>NUCLEOTIDE SEQUENCE</scope>
    <source>
        <strain evidence="1">LX22W</strain>
    </source>
</reference>
<name>A0A923HQM4_9BURK</name>
<dbReference type="Proteomes" id="UP000627446">
    <property type="component" value="Unassembled WGS sequence"/>
</dbReference>
<dbReference type="Pfam" id="PF14117">
    <property type="entry name" value="DUF4287"/>
    <property type="match status" value="1"/>
</dbReference>
<organism evidence="1 2">
    <name type="scientific">Undibacterium nitidum</name>
    <dbReference type="NCBI Taxonomy" id="2762298"/>
    <lineage>
        <taxon>Bacteria</taxon>
        <taxon>Pseudomonadati</taxon>
        <taxon>Pseudomonadota</taxon>
        <taxon>Betaproteobacteria</taxon>
        <taxon>Burkholderiales</taxon>
        <taxon>Oxalobacteraceae</taxon>
        <taxon>Undibacterium</taxon>
    </lineage>
</organism>
<keyword evidence="2" id="KW-1185">Reference proteome</keyword>
<dbReference type="EMBL" id="JACOFZ010000001">
    <property type="protein sequence ID" value="MBC3880687.1"/>
    <property type="molecule type" value="Genomic_DNA"/>
</dbReference>
<comment type="caution">
    <text evidence="1">The sequence shown here is derived from an EMBL/GenBank/DDBJ whole genome shotgun (WGS) entry which is preliminary data.</text>
</comment>
<protein>
    <submittedName>
        <fullName evidence="1">DUF4287 domain-containing protein</fullName>
    </submittedName>
</protein>
<gene>
    <name evidence="1" type="ORF">H8K36_04825</name>
</gene>
<dbReference type="InterPro" id="IPR025629">
    <property type="entry name" value="DUF4287"/>
</dbReference>
<proteinExistence type="predicted"/>
<dbReference type="RefSeq" id="WP_186914827.1">
    <property type="nucleotide sequence ID" value="NZ_JACOFZ010000001.1"/>
</dbReference>
<dbReference type="AlphaFoldDB" id="A0A923HQM4"/>